<comment type="similarity">
    <text evidence="1 2">Belongs to the small heat shock protein (HSP20) family.</text>
</comment>
<dbReference type="InterPro" id="IPR007052">
    <property type="entry name" value="CS_dom"/>
</dbReference>
<dbReference type="CDD" id="cd06464">
    <property type="entry name" value="ACD_sHsps-like"/>
    <property type="match status" value="1"/>
</dbReference>
<accession>Q0W4L5</accession>
<evidence type="ECO:0000313" key="5">
    <source>
        <dbReference type="EMBL" id="CAJ36678.1"/>
    </source>
</evidence>
<dbReference type="eggNOG" id="arCOG01832">
    <property type="taxonomic scope" value="Archaea"/>
</dbReference>
<dbReference type="STRING" id="351160.RCIX1409"/>
<evidence type="ECO:0000259" key="3">
    <source>
        <dbReference type="PROSITE" id="PS01031"/>
    </source>
</evidence>
<dbReference type="Proteomes" id="UP000000663">
    <property type="component" value="Chromosome"/>
</dbReference>
<dbReference type="InterPro" id="IPR008978">
    <property type="entry name" value="HSP20-like_chaperone"/>
</dbReference>
<name>Q0W4L5_METAR</name>
<keyword evidence="6" id="KW-1185">Reference proteome</keyword>
<dbReference type="Gene3D" id="2.60.40.790">
    <property type="match status" value="1"/>
</dbReference>
<dbReference type="OrthoDB" id="198277at2157"/>
<evidence type="ECO:0000313" key="6">
    <source>
        <dbReference type="Proteomes" id="UP000000663"/>
    </source>
</evidence>
<dbReference type="InterPro" id="IPR002068">
    <property type="entry name" value="A-crystallin/Hsp20_dom"/>
</dbReference>
<dbReference type="KEGG" id="rci:RCIX1409"/>
<evidence type="ECO:0000259" key="4">
    <source>
        <dbReference type="PROSITE" id="PS51203"/>
    </source>
</evidence>
<organism evidence="5 6">
    <name type="scientific">Methanocella arvoryzae (strain DSM 22066 / NBRC 105507 / MRE50)</name>
    <dbReference type="NCBI Taxonomy" id="351160"/>
    <lineage>
        <taxon>Archaea</taxon>
        <taxon>Methanobacteriati</taxon>
        <taxon>Methanobacteriota</taxon>
        <taxon>Stenosarchaea group</taxon>
        <taxon>Methanomicrobia</taxon>
        <taxon>Methanocellales</taxon>
        <taxon>Methanocellaceae</taxon>
        <taxon>Methanocella</taxon>
    </lineage>
</organism>
<dbReference type="InterPro" id="IPR031107">
    <property type="entry name" value="Small_HSP"/>
</dbReference>
<gene>
    <name evidence="5" type="primary">hsp20-3</name>
    <name evidence="5" type="ORF">RCIX1409</name>
</gene>
<dbReference type="SUPFAM" id="SSF49764">
    <property type="entry name" value="HSP20-like chaperones"/>
    <property type="match status" value="1"/>
</dbReference>
<dbReference type="PROSITE" id="PS51203">
    <property type="entry name" value="CS"/>
    <property type="match status" value="1"/>
</dbReference>
<protein>
    <submittedName>
        <fullName evidence="5">Chaperonin Hsp20</fullName>
    </submittedName>
</protein>
<reference evidence="5 6" key="1">
    <citation type="journal article" date="2006" name="Science">
        <title>Genome of rice cluster I archaea -- the key methane producers in the rice rhizosphere.</title>
        <authorList>
            <person name="Erkel C."/>
            <person name="Kube M."/>
            <person name="Reinhardt R."/>
            <person name="Liesack W."/>
        </authorList>
    </citation>
    <scope>NUCLEOTIDE SEQUENCE [LARGE SCALE GENOMIC DNA]</scope>
    <source>
        <strain evidence="6">DSM 22066 / NBRC 105507 / MRE50</strain>
    </source>
</reference>
<dbReference type="AlphaFoldDB" id="Q0W4L5"/>
<dbReference type="PROSITE" id="PS01031">
    <property type="entry name" value="SHSP"/>
    <property type="match status" value="1"/>
</dbReference>
<proteinExistence type="inferred from homology"/>
<dbReference type="Pfam" id="PF00011">
    <property type="entry name" value="HSP20"/>
    <property type="match status" value="1"/>
</dbReference>
<dbReference type="GeneID" id="5144237"/>
<dbReference type="PANTHER" id="PTHR11527">
    <property type="entry name" value="HEAT-SHOCK PROTEIN 20 FAMILY MEMBER"/>
    <property type="match status" value="1"/>
</dbReference>
<dbReference type="RefSeq" id="WP_012035873.1">
    <property type="nucleotide sequence ID" value="NC_009464.1"/>
</dbReference>
<evidence type="ECO:0000256" key="2">
    <source>
        <dbReference type="RuleBase" id="RU003616"/>
    </source>
</evidence>
<feature type="domain" description="SHSP" evidence="3">
    <location>
        <begin position="33"/>
        <end position="144"/>
    </location>
</feature>
<feature type="domain" description="CS" evidence="4">
    <location>
        <begin position="37"/>
        <end position="144"/>
    </location>
</feature>
<evidence type="ECO:0000256" key="1">
    <source>
        <dbReference type="PROSITE-ProRule" id="PRU00285"/>
    </source>
</evidence>
<sequence>MREYLLDPMDELRRMQERLSRIMGEMEMPMAAGERGVQVPHVDVREHENEIIVTADLPGVSKEDISIDVKEGNVLEISAQKKMESQKEEKGYIRHERGYSKFYRSISLPSDVDKSKAKATYNNGVLEITLPVTEKHKTHGIPIS</sequence>
<dbReference type="EMBL" id="AM114193">
    <property type="protein sequence ID" value="CAJ36678.1"/>
    <property type="molecule type" value="Genomic_DNA"/>
</dbReference>